<dbReference type="EMBL" id="JACSEA010000001">
    <property type="protein sequence ID" value="KAF7412267.1"/>
    <property type="molecule type" value="Genomic_DNA"/>
</dbReference>
<evidence type="ECO:0000313" key="7">
    <source>
        <dbReference type="Proteomes" id="UP000614350"/>
    </source>
</evidence>
<dbReference type="GO" id="GO:0005739">
    <property type="term" value="C:mitochondrion"/>
    <property type="evidence" value="ECO:0007669"/>
    <property type="project" value="UniProtKB-SubCell"/>
</dbReference>
<dbReference type="PANTHER" id="PTHR13194">
    <property type="entry name" value="COMPLEX I INTERMEDIATE-ASSOCIATED PROTEIN 30"/>
    <property type="match status" value="1"/>
</dbReference>
<proteinExistence type="inferred from homology"/>
<protein>
    <recommendedName>
        <fullName evidence="5">NADH:ubiquinone oxidoreductase intermediate-associated protein 30 domain-containing protein</fullName>
    </recommendedName>
</protein>
<keyword evidence="7" id="KW-1185">Reference proteome</keyword>
<dbReference type="InterPro" id="IPR013857">
    <property type="entry name" value="NADH-UbQ_OxRdtase-assoc_prot30"/>
</dbReference>
<evidence type="ECO:0000313" key="6">
    <source>
        <dbReference type="EMBL" id="KAF7412267.1"/>
    </source>
</evidence>
<dbReference type="SUPFAM" id="SSF49785">
    <property type="entry name" value="Galactose-binding domain-like"/>
    <property type="match status" value="1"/>
</dbReference>
<gene>
    <name evidence="6" type="ORF">HZH66_001163</name>
</gene>
<name>A0A834KST5_VESVU</name>
<keyword evidence="4" id="KW-0143">Chaperone</keyword>
<evidence type="ECO:0000256" key="1">
    <source>
        <dbReference type="ARBA" id="ARBA00004173"/>
    </source>
</evidence>
<evidence type="ECO:0000256" key="4">
    <source>
        <dbReference type="ARBA" id="ARBA00023186"/>
    </source>
</evidence>
<dbReference type="GO" id="GO:0051082">
    <property type="term" value="F:unfolded protein binding"/>
    <property type="evidence" value="ECO:0007669"/>
    <property type="project" value="TreeGrafter"/>
</dbReference>
<comment type="subcellular location">
    <subcellularLocation>
        <location evidence="1">Mitochondrion</location>
    </subcellularLocation>
</comment>
<evidence type="ECO:0000256" key="2">
    <source>
        <dbReference type="ARBA" id="ARBA00007884"/>
    </source>
</evidence>
<dbReference type="InterPro" id="IPR039131">
    <property type="entry name" value="NDUFAF1"/>
</dbReference>
<keyword evidence="3" id="KW-0496">Mitochondrion</keyword>
<evidence type="ECO:0000256" key="3">
    <source>
        <dbReference type="ARBA" id="ARBA00023128"/>
    </source>
</evidence>
<comment type="caution">
    <text evidence="6">The sequence shown here is derived from an EMBL/GenBank/DDBJ whole genome shotgun (WGS) entry which is preliminary data.</text>
</comment>
<sequence length="180" mass="21382">MNFLTRVVLFNRPIVKNTIYPSYRLVHAYQRDQRSNYPKVYDRRPENKKLNLLQQAKKDEIDIVWDFNGNEKSLDSWLIVCDSDYNEGYSTCKLELSPEGKAVFSGQLDFRIPKDGKIINAGYCALKTATFRKSFKRETRLDWHLYNHLIMRVRGDGRTYMINIGTKVMEEYKTIKYLYL</sequence>
<reference evidence="6" key="1">
    <citation type="journal article" date="2020" name="G3 (Bethesda)">
        <title>High-Quality Assemblies for Three Invasive Social Wasps from the &lt;i&gt;Vespula&lt;/i&gt; Genus.</title>
        <authorList>
            <person name="Harrop T.W.R."/>
            <person name="Guhlin J."/>
            <person name="McLaughlin G.M."/>
            <person name="Permina E."/>
            <person name="Stockwell P."/>
            <person name="Gilligan J."/>
            <person name="Le Lec M.F."/>
            <person name="Gruber M.A.M."/>
            <person name="Quinn O."/>
            <person name="Lovegrove M."/>
            <person name="Duncan E.J."/>
            <person name="Remnant E.J."/>
            <person name="Van Eeckhoven J."/>
            <person name="Graham B."/>
            <person name="Knapp R.A."/>
            <person name="Langford K.W."/>
            <person name="Kronenberg Z."/>
            <person name="Press M.O."/>
            <person name="Eacker S.M."/>
            <person name="Wilson-Rankin E.E."/>
            <person name="Purcell J."/>
            <person name="Lester P.J."/>
            <person name="Dearden P.K."/>
        </authorList>
    </citation>
    <scope>NUCLEOTIDE SEQUENCE</scope>
    <source>
        <strain evidence="6">Marl-1</strain>
    </source>
</reference>
<organism evidence="6 7">
    <name type="scientific">Vespula vulgaris</name>
    <name type="common">Yellow jacket</name>
    <name type="synonym">Wasp</name>
    <dbReference type="NCBI Taxonomy" id="7454"/>
    <lineage>
        <taxon>Eukaryota</taxon>
        <taxon>Metazoa</taxon>
        <taxon>Ecdysozoa</taxon>
        <taxon>Arthropoda</taxon>
        <taxon>Hexapoda</taxon>
        <taxon>Insecta</taxon>
        <taxon>Pterygota</taxon>
        <taxon>Neoptera</taxon>
        <taxon>Endopterygota</taxon>
        <taxon>Hymenoptera</taxon>
        <taxon>Apocrita</taxon>
        <taxon>Aculeata</taxon>
        <taxon>Vespoidea</taxon>
        <taxon>Vespidae</taxon>
        <taxon>Vespinae</taxon>
        <taxon>Vespula</taxon>
    </lineage>
</organism>
<comment type="similarity">
    <text evidence="2">Belongs to the CIA30 family.</text>
</comment>
<feature type="domain" description="NADH:ubiquinone oxidoreductase intermediate-associated protein 30" evidence="5">
    <location>
        <begin position="65"/>
        <end position="168"/>
    </location>
</feature>
<dbReference type="Pfam" id="PF08547">
    <property type="entry name" value="CIA30"/>
    <property type="match status" value="1"/>
</dbReference>
<dbReference type="GO" id="GO:0006120">
    <property type="term" value="P:mitochondrial electron transport, NADH to ubiquinone"/>
    <property type="evidence" value="ECO:0007669"/>
    <property type="project" value="TreeGrafter"/>
</dbReference>
<evidence type="ECO:0000259" key="5">
    <source>
        <dbReference type="Pfam" id="PF08547"/>
    </source>
</evidence>
<dbReference type="Proteomes" id="UP000614350">
    <property type="component" value="Unassembled WGS sequence"/>
</dbReference>
<dbReference type="GO" id="GO:0032981">
    <property type="term" value="P:mitochondrial respiratory chain complex I assembly"/>
    <property type="evidence" value="ECO:0007669"/>
    <property type="project" value="TreeGrafter"/>
</dbReference>
<accession>A0A834KST5</accession>
<dbReference type="InterPro" id="IPR008979">
    <property type="entry name" value="Galactose-bd-like_sf"/>
</dbReference>
<dbReference type="AlphaFoldDB" id="A0A834KST5"/>
<dbReference type="PANTHER" id="PTHR13194:SF18">
    <property type="entry name" value="COMPLEX I INTERMEDIATE-ASSOCIATED PROTEIN 30, MITOCHONDRIAL"/>
    <property type="match status" value="1"/>
</dbReference>